<dbReference type="Proteomes" id="UP001164539">
    <property type="component" value="Chromosome 2"/>
</dbReference>
<sequence length="238" mass="26773">MGSKIKNISIRLEEICKHKIELGLQMLGGGASTFGWQRPPITRLQTEPAVYGRDEDKAKIFEMVLRDEPTDANFSVITIVGMGGVGKTTLARLVYDDEAMGIFNLRAWICVSDDFDVLRITEAILESITFSSSNLKDLNQLQVRLKEAVAGKKILIVLDDVWNKNYGLWNTLKSPFMAAASGSKIIVTTRSIDVALTIEPLEYYNLKLLSDDDCWSVFVKNVFDKKDICSRNNMELIR</sequence>
<organism evidence="1 2">
    <name type="scientific">Melia azedarach</name>
    <name type="common">Chinaberry tree</name>
    <dbReference type="NCBI Taxonomy" id="155640"/>
    <lineage>
        <taxon>Eukaryota</taxon>
        <taxon>Viridiplantae</taxon>
        <taxon>Streptophyta</taxon>
        <taxon>Embryophyta</taxon>
        <taxon>Tracheophyta</taxon>
        <taxon>Spermatophyta</taxon>
        <taxon>Magnoliopsida</taxon>
        <taxon>eudicotyledons</taxon>
        <taxon>Gunneridae</taxon>
        <taxon>Pentapetalae</taxon>
        <taxon>rosids</taxon>
        <taxon>malvids</taxon>
        <taxon>Sapindales</taxon>
        <taxon>Meliaceae</taxon>
        <taxon>Melia</taxon>
    </lineage>
</organism>
<reference evidence="1 2" key="1">
    <citation type="journal article" date="2023" name="Science">
        <title>Complex scaffold remodeling in plant triterpene biosynthesis.</title>
        <authorList>
            <person name="De La Pena R."/>
            <person name="Hodgson H."/>
            <person name="Liu J.C."/>
            <person name="Stephenson M.J."/>
            <person name="Martin A.C."/>
            <person name="Owen C."/>
            <person name="Harkess A."/>
            <person name="Leebens-Mack J."/>
            <person name="Jimenez L.E."/>
            <person name="Osbourn A."/>
            <person name="Sattely E.S."/>
        </authorList>
    </citation>
    <scope>NUCLEOTIDE SEQUENCE [LARGE SCALE GENOMIC DNA]</scope>
    <source>
        <strain evidence="2">cv. JPN11</strain>
        <tissue evidence="1">Leaf</tissue>
    </source>
</reference>
<name>A0ACC1YT22_MELAZ</name>
<dbReference type="EMBL" id="CM051395">
    <property type="protein sequence ID" value="KAJ4726194.1"/>
    <property type="molecule type" value="Genomic_DNA"/>
</dbReference>
<gene>
    <name evidence="1" type="ORF">OWV82_004946</name>
</gene>
<accession>A0ACC1YT22</accession>
<proteinExistence type="predicted"/>
<protein>
    <submittedName>
        <fullName evidence="1">Disease resistance protein</fullName>
    </submittedName>
</protein>
<evidence type="ECO:0000313" key="2">
    <source>
        <dbReference type="Proteomes" id="UP001164539"/>
    </source>
</evidence>
<evidence type="ECO:0000313" key="1">
    <source>
        <dbReference type="EMBL" id="KAJ4726194.1"/>
    </source>
</evidence>
<keyword evidence="2" id="KW-1185">Reference proteome</keyword>
<comment type="caution">
    <text evidence="1">The sequence shown here is derived from an EMBL/GenBank/DDBJ whole genome shotgun (WGS) entry which is preliminary data.</text>
</comment>